<dbReference type="GO" id="GO:0005794">
    <property type="term" value="C:Golgi apparatus"/>
    <property type="evidence" value="ECO:0007669"/>
    <property type="project" value="UniProtKB-SubCell"/>
</dbReference>
<keyword evidence="24" id="KW-0675">Receptor</keyword>
<comment type="catalytic activity">
    <reaction evidence="1">
        <text>(9Z,12Z)-octadecadienoate(out) = (9Z,12Z)-octadecadienoate(in)</text>
        <dbReference type="Rhea" id="RHEA:45264"/>
        <dbReference type="ChEBI" id="CHEBI:30245"/>
    </reaction>
    <physiologicalReaction direction="left-to-right" evidence="1">
        <dbReference type="Rhea" id="RHEA:45265"/>
    </physiologicalReaction>
</comment>
<dbReference type="PRINTS" id="PR01609">
    <property type="entry name" value="CD36FAMILY"/>
</dbReference>
<evidence type="ECO:0000256" key="31">
    <source>
        <dbReference type="ARBA" id="ARBA00032780"/>
    </source>
</evidence>
<evidence type="ECO:0000313" key="32">
    <source>
        <dbReference type="EMBL" id="CAF87510.1"/>
    </source>
</evidence>
<keyword evidence="18" id="KW-1133">Transmembrane helix</keyword>
<keyword evidence="17" id="KW-0130">Cell adhesion</keyword>
<dbReference type="KEGG" id="tng:GSTEN00000325G001"/>
<evidence type="ECO:0000256" key="11">
    <source>
        <dbReference type="ARBA" id="ARBA00020772"/>
    </source>
</evidence>
<dbReference type="GO" id="GO:0042953">
    <property type="term" value="P:lipoprotein transport"/>
    <property type="evidence" value="ECO:0007669"/>
    <property type="project" value="TreeGrafter"/>
</dbReference>
<organism evidence="32">
    <name type="scientific">Tetraodon nigroviridis</name>
    <name type="common">Spotted green pufferfish</name>
    <name type="synonym">Chelonodon nigroviridis</name>
    <dbReference type="NCBI Taxonomy" id="99883"/>
    <lineage>
        <taxon>Eukaryota</taxon>
        <taxon>Metazoa</taxon>
        <taxon>Chordata</taxon>
        <taxon>Craniata</taxon>
        <taxon>Vertebrata</taxon>
        <taxon>Euteleostomi</taxon>
        <taxon>Actinopterygii</taxon>
        <taxon>Neopterygii</taxon>
        <taxon>Teleostei</taxon>
        <taxon>Neoteleostei</taxon>
        <taxon>Acanthomorphata</taxon>
        <taxon>Eupercaria</taxon>
        <taxon>Tetraodontiformes</taxon>
        <taxon>Tetradontoidea</taxon>
        <taxon>Tetraodontidae</taxon>
        <taxon>Tetraodon</taxon>
    </lineage>
</organism>
<protein>
    <recommendedName>
        <fullName evidence="11">Platelet glycoprotein 4</fullName>
    </recommendedName>
    <alternativeName>
        <fullName evidence="31">Glycoprotein IIIb</fullName>
    </alternativeName>
    <alternativeName>
        <fullName evidence="29">PAS IV</fullName>
    </alternativeName>
    <alternativeName>
        <fullName evidence="30">PAS-4</fullName>
    </alternativeName>
    <alternativeName>
        <fullName evidence="28">Platelet glycoprotein IV</fullName>
    </alternativeName>
</protein>
<evidence type="ECO:0000256" key="8">
    <source>
        <dbReference type="ARBA" id="ARBA00004555"/>
    </source>
</evidence>
<dbReference type="GO" id="GO:0044539">
    <property type="term" value="P:long-chain fatty acid import into cell"/>
    <property type="evidence" value="ECO:0007669"/>
    <property type="project" value="TreeGrafter"/>
</dbReference>
<dbReference type="EMBL" id="CAAE01002604">
    <property type="protein sequence ID" value="CAF87510.1"/>
    <property type="molecule type" value="Genomic_DNA"/>
</dbReference>
<evidence type="ECO:0000256" key="16">
    <source>
        <dbReference type="ARBA" id="ARBA00022843"/>
    </source>
</evidence>
<comment type="catalytic activity">
    <reaction evidence="2">
        <text>(9Z)-octadecenoate(out) = (9Z)-octadecenoate(in)</text>
        <dbReference type="Rhea" id="RHEA:33655"/>
        <dbReference type="ChEBI" id="CHEBI:30823"/>
    </reaction>
    <physiologicalReaction direction="left-to-right" evidence="2">
        <dbReference type="Rhea" id="RHEA:33656"/>
    </physiologicalReaction>
</comment>
<keyword evidence="20" id="KW-0445">Lipid transport</keyword>
<dbReference type="GO" id="GO:0007155">
    <property type="term" value="P:cell adhesion"/>
    <property type="evidence" value="ECO:0007669"/>
    <property type="project" value="UniProtKB-KW"/>
</dbReference>
<keyword evidence="13" id="KW-1003">Cell membrane</keyword>
<evidence type="ECO:0000256" key="13">
    <source>
        <dbReference type="ARBA" id="ARBA00022475"/>
    </source>
</evidence>
<accession>Q4THX2</accession>
<dbReference type="InterPro" id="IPR002159">
    <property type="entry name" value="CD36_fam"/>
</dbReference>
<evidence type="ECO:0000256" key="12">
    <source>
        <dbReference type="ARBA" id="ARBA00022448"/>
    </source>
</evidence>
<evidence type="ECO:0000256" key="22">
    <source>
        <dbReference type="ARBA" id="ARBA00023139"/>
    </source>
</evidence>
<dbReference type="OrthoDB" id="195015at2759"/>
<evidence type="ECO:0000256" key="27">
    <source>
        <dbReference type="ARBA" id="ARBA00023949"/>
    </source>
</evidence>
<dbReference type="GO" id="GO:0030169">
    <property type="term" value="F:low-density lipoprotein particle binding"/>
    <property type="evidence" value="ECO:0007669"/>
    <property type="project" value="TreeGrafter"/>
</dbReference>
<evidence type="ECO:0000256" key="29">
    <source>
        <dbReference type="ARBA" id="ARBA00031821"/>
    </source>
</evidence>
<reference evidence="32" key="2">
    <citation type="submission" date="2004-02" db="EMBL/GenBank/DDBJ databases">
        <authorList>
            <consortium name="Genoscope"/>
            <consortium name="Whitehead Institute Centre for Genome Research"/>
        </authorList>
    </citation>
    <scope>NUCLEOTIDE SEQUENCE</scope>
</reference>
<evidence type="ECO:0000256" key="18">
    <source>
        <dbReference type="ARBA" id="ARBA00022989"/>
    </source>
</evidence>
<evidence type="ECO:0000256" key="9">
    <source>
        <dbReference type="ARBA" id="ARBA00004651"/>
    </source>
</evidence>
<evidence type="ECO:0000256" key="1">
    <source>
        <dbReference type="ARBA" id="ARBA00000542"/>
    </source>
</evidence>
<evidence type="ECO:0000256" key="30">
    <source>
        <dbReference type="ARBA" id="ARBA00032188"/>
    </source>
</evidence>
<keyword evidence="15" id="KW-0812">Transmembrane</keyword>
<feature type="non-terminal residue" evidence="32">
    <location>
        <position position="1"/>
    </location>
</feature>
<dbReference type="GO" id="GO:0150094">
    <property type="term" value="P:amyloid-beta clearance by cellular catabolic process"/>
    <property type="evidence" value="ECO:0007669"/>
    <property type="project" value="TreeGrafter"/>
</dbReference>
<evidence type="ECO:0000256" key="4">
    <source>
        <dbReference type="ARBA" id="ARBA00000996"/>
    </source>
</evidence>
<keyword evidence="16" id="KW-0832">Ubl conjugation</keyword>
<keyword evidence="14" id="KW-1017">Isopeptide bond</keyword>
<sequence>CNVRCGLAAGAALGALVAVLGGILIPVGKTVIRSTVEKEAVLEPGTTAYDNWVSADAPVYRQFWFFHVKNPEEVVKNGTTPVVEERGPYTYRTRYLPKENVTTATTPPSPSCCRWAPSLSRPCRWGRRTTPSPASTWWLL</sequence>
<evidence type="ECO:0000256" key="14">
    <source>
        <dbReference type="ARBA" id="ARBA00022499"/>
    </source>
</evidence>
<comment type="catalytic activity">
    <reaction evidence="5">
        <text>butanoate(out) = butanoate(in)</text>
        <dbReference type="Rhea" id="RHEA:45248"/>
        <dbReference type="ChEBI" id="CHEBI:17968"/>
    </reaction>
    <physiologicalReaction direction="left-to-right" evidence="5">
        <dbReference type="Rhea" id="RHEA:45249"/>
    </physiologicalReaction>
</comment>
<keyword evidence="21" id="KW-0472">Membrane</keyword>
<comment type="catalytic activity">
    <reaction evidence="3">
        <text>hexadecanoate(out) = hexadecanoate(in)</text>
        <dbReference type="Rhea" id="RHEA:45256"/>
        <dbReference type="ChEBI" id="CHEBI:7896"/>
    </reaction>
    <physiologicalReaction direction="left-to-right" evidence="3">
        <dbReference type="Rhea" id="RHEA:45257"/>
    </physiologicalReaction>
</comment>
<evidence type="ECO:0000256" key="19">
    <source>
        <dbReference type="ARBA" id="ARBA00023034"/>
    </source>
</evidence>
<keyword evidence="22" id="KW-0564">Palmitate</keyword>
<evidence type="ECO:0000256" key="10">
    <source>
        <dbReference type="ARBA" id="ARBA00010532"/>
    </source>
</evidence>
<dbReference type="PRINTS" id="PR01610">
    <property type="entry name" value="CD36ANTIGEN"/>
</dbReference>
<dbReference type="AlphaFoldDB" id="Q4THX2"/>
<comment type="similarity">
    <text evidence="10">Belongs to the CD36 family.</text>
</comment>
<comment type="caution">
    <text evidence="32">The sequence shown here is derived from an EMBL/GenBank/DDBJ whole genome shotgun (WGS) entry which is preliminary data.</text>
</comment>
<evidence type="ECO:0000256" key="24">
    <source>
        <dbReference type="ARBA" id="ARBA00023170"/>
    </source>
</evidence>
<evidence type="ECO:0000256" key="26">
    <source>
        <dbReference type="ARBA" id="ARBA00023288"/>
    </source>
</evidence>
<dbReference type="GO" id="GO:0009986">
    <property type="term" value="C:cell surface"/>
    <property type="evidence" value="ECO:0007669"/>
    <property type="project" value="TreeGrafter"/>
</dbReference>
<name>Q4THX2_TETNG</name>
<gene>
    <name evidence="32" type="ORF">GSTENG00000325001</name>
</gene>
<dbReference type="GO" id="GO:0005041">
    <property type="term" value="F:low-density lipoprotein particle receptor activity"/>
    <property type="evidence" value="ECO:0007669"/>
    <property type="project" value="TreeGrafter"/>
</dbReference>
<dbReference type="PANTHER" id="PTHR11923:SF12">
    <property type="entry name" value="PLATELET GLYCOPROTEIN 4"/>
    <property type="match status" value="1"/>
</dbReference>
<keyword evidence="26" id="KW-0449">Lipoprotein</keyword>
<dbReference type="InterPro" id="IPR005428">
    <property type="entry name" value="CD36/SCARB1/SNMP1"/>
</dbReference>
<dbReference type="GO" id="GO:0016324">
    <property type="term" value="C:apical plasma membrane"/>
    <property type="evidence" value="ECO:0007669"/>
    <property type="project" value="UniProtKB-SubCell"/>
</dbReference>
<dbReference type="GO" id="GO:0006898">
    <property type="term" value="P:receptor-mediated endocytosis"/>
    <property type="evidence" value="ECO:0007669"/>
    <property type="project" value="TreeGrafter"/>
</dbReference>
<dbReference type="GO" id="GO:0034383">
    <property type="term" value="P:low-density lipoprotein particle clearance"/>
    <property type="evidence" value="ECO:0007669"/>
    <property type="project" value="TreeGrafter"/>
</dbReference>
<keyword evidence="25" id="KW-0325">Glycoprotein</keyword>
<evidence type="ECO:0000256" key="21">
    <source>
        <dbReference type="ARBA" id="ARBA00023136"/>
    </source>
</evidence>
<evidence type="ECO:0000256" key="20">
    <source>
        <dbReference type="ARBA" id="ARBA00023055"/>
    </source>
</evidence>
<proteinExistence type="inferred from homology"/>
<keyword evidence="19" id="KW-0333">Golgi apparatus</keyword>
<evidence type="ECO:0000256" key="23">
    <source>
        <dbReference type="ARBA" id="ARBA00023157"/>
    </source>
</evidence>
<comment type="subcellular location">
    <subcellularLocation>
        <location evidence="6">Apical cell membrane</location>
    </subcellularLocation>
    <subcellularLocation>
        <location evidence="9">Cell membrane</location>
        <topology evidence="9">Multi-pass membrane protein</topology>
    </subcellularLocation>
    <subcellularLocation>
        <location evidence="8">Golgi apparatus</location>
    </subcellularLocation>
    <subcellularLocation>
        <location evidence="7">Membrane raft</location>
    </subcellularLocation>
</comment>
<dbReference type="GO" id="GO:0005044">
    <property type="term" value="F:scavenger receptor activity"/>
    <property type="evidence" value="ECO:0007669"/>
    <property type="project" value="TreeGrafter"/>
</dbReference>
<evidence type="ECO:0000256" key="28">
    <source>
        <dbReference type="ARBA" id="ARBA00029966"/>
    </source>
</evidence>
<dbReference type="Pfam" id="PF01130">
    <property type="entry name" value="CD36"/>
    <property type="match status" value="1"/>
</dbReference>
<evidence type="ECO:0000256" key="3">
    <source>
        <dbReference type="ARBA" id="ARBA00000934"/>
    </source>
</evidence>
<keyword evidence="23" id="KW-1015">Disulfide bond</keyword>
<evidence type="ECO:0000256" key="2">
    <source>
        <dbReference type="ARBA" id="ARBA00000626"/>
    </source>
</evidence>
<evidence type="ECO:0000256" key="17">
    <source>
        <dbReference type="ARBA" id="ARBA00022889"/>
    </source>
</evidence>
<evidence type="ECO:0000256" key="7">
    <source>
        <dbReference type="ARBA" id="ARBA00004285"/>
    </source>
</evidence>
<dbReference type="GO" id="GO:0005901">
    <property type="term" value="C:caveola"/>
    <property type="evidence" value="ECO:0007669"/>
    <property type="project" value="TreeGrafter"/>
</dbReference>
<comment type="catalytic activity">
    <reaction evidence="4">
        <text>tetradecanoate(out) = tetradecanoate(in)</text>
        <dbReference type="Rhea" id="RHEA:45252"/>
        <dbReference type="ChEBI" id="CHEBI:30807"/>
    </reaction>
    <physiologicalReaction direction="left-to-right" evidence="4">
        <dbReference type="Rhea" id="RHEA:45253"/>
    </physiologicalReaction>
</comment>
<evidence type="ECO:0000256" key="25">
    <source>
        <dbReference type="ARBA" id="ARBA00023180"/>
    </source>
</evidence>
<dbReference type="PANTHER" id="PTHR11923">
    <property type="entry name" value="SCAVENGER RECEPTOR CLASS B TYPE-1 SR-B1"/>
    <property type="match status" value="1"/>
</dbReference>
<keyword evidence="12" id="KW-0813">Transport</keyword>
<evidence type="ECO:0000256" key="15">
    <source>
        <dbReference type="ARBA" id="ARBA00022692"/>
    </source>
</evidence>
<evidence type="ECO:0000256" key="6">
    <source>
        <dbReference type="ARBA" id="ARBA00004221"/>
    </source>
</evidence>
<evidence type="ECO:0000256" key="5">
    <source>
        <dbReference type="ARBA" id="ARBA00001892"/>
    </source>
</evidence>
<dbReference type="GO" id="GO:0019915">
    <property type="term" value="P:lipid storage"/>
    <property type="evidence" value="ECO:0007669"/>
    <property type="project" value="TreeGrafter"/>
</dbReference>
<comment type="catalytic activity">
    <reaction evidence="27">
        <text>tetracosanoate(out) = tetracosanoate(in)</text>
        <dbReference type="Rhea" id="RHEA:45260"/>
        <dbReference type="ChEBI" id="CHEBI:31014"/>
    </reaction>
    <physiologicalReaction direction="left-to-right" evidence="27">
        <dbReference type="Rhea" id="RHEA:45261"/>
    </physiologicalReaction>
</comment>
<reference evidence="32" key="1">
    <citation type="journal article" date="2004" name="Nature">
        <title>Genome duplication in the teleost fish Tetraodon nigroviridis reveals the early vertebrate proto-karyotype.</title>
        <authorList>
            <person name="Jaillon O."/>
            <person name="Aury J.-M."/>
            <person name="Brunet F."/>
            <person name="Petit J.-L."/>
            <person name="Stange-Thomann N."/>
            <person name="Mauceli E."/>
            <person name="Bouneau L."/>
            <person name="Fischer C."/>
            <person name="Ozouf-Costaz C."/>
            <person name="Bernot A."/>
            <person name="Nicaud S."/>
            <person name="Jaffe D."/>
            <person name="Fisher S."/>
            <person name="Lutfalla G."/>
            <person name="Dossat C."/>
            <person name="Segurens B."/>
            <person name="Dasilva C."/>
            <person name="Salanoubat M."/>
            <person name="Levy M."/>
            <person name="Boudet N."/>
            <person name="Castellano S."/>
            <person name="Anthouard V."/>
            <person name="Jubin C."/>
            <person name="Castelli V."/>
            <person name="Katinka M."/>
            <person name="Vacherie B."/>
            <person name="Biemont C."/>
            <person name="Skalli Z."/>
            <person name="Cattolico L."/>
            <person name="Poulain J."/>
            <person name="De Berardinis V."/>
            <person name="Cruaud C."/>
            <person name="Duprat S."/>
            <person name="Brottier P."/>
            <person name="Coutanceau J.-P."/>
            <person name="Gouzy J."/>
            <person name="Parra G."/>
            <person name="Lardier G."/>
            <person name="Chapple C."/>
            <person name="McKernan K.J."/>
            <person name="McEwan P."/>
            <person name="Bosak S."/>
            <person name="Kellis M."/>
            <person name="Volff J.-N."/>
            <person name="Guigo R."/>
            <person name="Zody M.C."/>
            <person name="Mesirov J."/>
            <person name="Lindblad-Toh K."/>
            <person name="Birren B."/>
            <person name="Nusbaum C."/>
            <person name="Kahn D."/>
            <person name="Robinson-Rechavi M."/>
            <person name="Laudet V."/>
            <person name="Schachter V."/>
            <person name="Quetier F."/>
            <person name="Saurin W."/>
            <person name="Scarpelli C."/>
            <person name="Wincker P."/>
            <person name="Lander E.S."/>
            <person name="Weissenbach J."/>
            <person name="Roest Crollius H."/>
        </authorList>
    </citation>
    <scope>NUCLEOTIDE SEQUENCE [LARGE SCALE GENOMIC DNA]</scope>
</reference>